<dbReference type="PANTHER" id="PTHR21087:SF16">
    <property type="entry name" value="SHIKIMATE KINASE 1, CHLOROPLASTIC"/>
    <property type="match status" value="1"/>
</dbReference>
<keyword evidence="14" id="KW-1185">Reference proteome</keyword>
<comment type="subcellular location">
    <subcellularLocation>
        <location evidence="2">Plastid</location>
        <location evidence="2">Chloroplast</location>
    </subcellularLocation>
</comment>
<dbReference type="Proteomes" id="UP000036987">
    <property type="component" value="Unassembled WGS sequence"/>
</dbReference>
<evidence type="ECO:0000313" key="13">
    <source>
        <dbReference type="EMBL" id="KMZ56803.1"/>
    </source>
</evidence>
<organism evidence="13 14">
    <name type="scientific">Zostera marina</name>
    <name type="common">Eelgrass</name>
    <dbReference type="NCBI Taxonomy" id="29655"/>
    <lineage>
        <taxon>Eukaryota</taxon>
        <taxon>Viridiplantae</taxon>
        <taxon>Streptophyta</taxon>
        <taxon>Embryophyta</taxon>
        <taxon>Tracheophyta</taxon>
        <taxon>Spermatophyta</taxon>
        <taxon>Magnoliopsida</taxon>
        <taxon>Liliopsida</taxon>
        <taxon>Zosteraceae</taxon>
        <taxon>Zostera</taxon>
    </lineage>
</organism>
<sequence>MRMETGIAFMPQASGLSFGFGKIGGEKWSVPLKFSFHRNSEFKKIGLLYRRSNVDLKGFSLCKKTEEVVSELQQTNKQTGDEDLALKREAEIVAPYLSGQGIYLVGMMGSGKTTVGKILSEALDYSFLDSDELVEHNVGVSSVAQIFDEHGEEFFRINETKALKQLSTEKRLVVATGGGIVTKPINWKYMKKGLSVWLDVPLDSLARRIAAVGTASRPLLHKEAAGDAYTLVFNELTALYEERGENYKNADVRVALENLATGKQDVNSLTPEAIAIEILTKIKDFLLTNQFV</sequence>
<dbReference type="GO" id="GO:0004765">
    <property type="term" value="F:shikimate kinase activity"/>
    <property type="evidence" value="ECO:0000318"/>
    <property type="project" value="GO_Central"/>
</dbReference>
<dbReference type="EMBL" id="LFYR01002138">
    <property type="protein sequence ID" value="KMZ56803.1"/>
    <property type="molecule type" value="Genomic_DNA"/>
</dbReference>
<dbReference type="InterPro" id="IPR023000">
    <property type="entry name" value="Shikimate_kinase_CS"/>
</dbReference>
<reference evidence="14" key="1">
    <citation type="journal article" date="2016" name="Nature">
        <title>The genome of the seagrass Zostera marina reveals angiosperm adaptation to the sea.</title>
        <authorList>
            <person name="Olsen J.L."/>
            <person name="Rouze P."/>
            <person name="Verhelst B."/>
            <person name="Lin Y.-C."/>
            <person name="Bayer T."/>
            <person name="Collen J."/>
            <person name="Dattolo E."/>
            <person name="De Paoli E."/>
            <person name="Dittami S."/>
            <person name="Maumus F."/>
            <person name="Michel G."/>
            <person name="Kersting A."/>
            <person name="Lauritano C."/>
            <person name="Lohaus R."/>
            <person name="Toepel M."/>
            <person name="Tonon T."/>
            <person name="Vanneste K."/>
            <person name="Amirebrahimi M."/>
            <person name="Brakel J."/>
            <person name="Bostroem C."/>
            <person name="Chovatia M."/>
            <person name="Grimwood J."/>
            <person name="Jenkins J.W."/>
            <person name="Jueterbock A."/>
            <person name="Mraz A."/>
            <person name="Stam W.T."/>
            <person name="Tice H."/>
            <person name="Bornberg-Bauer E."/>
            <person name="Green P.J."/>
            <person name="Pearson G.A."/>
            <person name="Procaccini G."/>
            <person name="Duarte C.M."/>
            <person name="Schmutz J."/>
            <person name="Reusch T.B.H."/>
            <person name="Van de Peer Y."/>
        </authorList>
    </citation>
    <scope>NUCLEOTIDE SEQUENCE [LARGE SCALE GENOMIC DNA]</scope>
    <source>
        <strain evidence="14">cv. Finnish</strain>
    </source>
</reference>
<evidence type="ECO:0000256" key="5">
    <source>
        <dbReference type="ARBA" id="ARBA00012154"/>
    </source>
</evidence>
<dbReference type="InterPro" id="IPR000623">
    <property type="entry name" value="Shikimate_kinase/TSH1"/>
</dbReference>
<dbReference type="GO" id="GO:0008652">
    <property type="term" value="P:amino acid biosynthetic process"/>
    <property type="evidence" value="ECO:0007669"/>
    <property type="project" value="UniProtKB-KW"/>
</dbReference>
<dbReference type="GO" id="GO:0009423">
    <property type="term" value="P:chorismate biosynthetic process"/>
    <property type="evidence" value="ECO:0007669"/>
    <property type="project" value="UniProtKB-UniPathway"/>
</dbReference>
<dbReference type="InterPro" id="IPR027417">
    <property type="entry name" value="P-loop_NTPase"/>
</dbReference>
<protein>
    <recommendedName>
        <fullName evidence="5">shikimate kinase</fullName>
        <ecNumber evidence="5">2.7.1.71</ecNumber>
    </recommendedName>
</protein>
<dbReference type="PROSITE" id="PS01128">
    <property type="entry name" value="SHIKIMATE_KINASE"/>
    <property type="match status" value="1"/>
</dbReference>
<dbReference type="AlphaFoldDB" id="A0A0K9NJK5"/>
<dbReference type="STRING" id="29655.A0A0K9NJK5"/>
<keyword evidence="8" id="KW-0547">Nucleotide-binding</keyword>
<gene>
    <name evidence="13" type="ORF">ZOSMA_91G00690</name>
</gene>
<dbReference type="OrthoDB" id="197068at2759"/>
<accession>A0A0K9NJK5</accession>
<evidence type="ECO:0000313" key="14">
    <source>
        <dbReference type="Proteomes" id="UP000036987"/>
    </source>
</evidence>
<dbReference type="GO" id="GO:0005524">
    <property type="term" value="F:ATP binding"/>
    <property type="evidence" value="ECO:0007669"/>
    <property type="project" value="UniProtKB-KW"/>
</dbReference>
<proteinExistence type="inferred from homology"/>
<comment type="catalytic activity">
    <reaction evidence="12">
        <text>shikimate + ATP = 3-phosphoshikimate + ADP + H(+)</text>
        <dbReference type="Rhea" id="RHEA:13121"/>
        <dbReference type="ChEBI" id="CHEBI:15378"/>
        <dbReference type="ChEBI" id="CHEBI:30616"/>
        <dbReference type="ChEBI" id="CHEBI:36208"/>
        <dbReference type="ChEBI" id="CHEBI:145989"/>
        <dbReference type="ChEBI" id="CHEBI:456216"/>
        <dbReference type="EC" id="2.7.1.71"/>
    </reaction>
</comment>
<evidence type="ECO:0000256" key="3">
    <source>
        <dbReference type="ARBA" id="ARBA00004842"/>
    </source>
</evidence>
<dbReference type="InterPro" id="IPR031322">
    <property type="entry name" value="Shikimate/glucono_kinase"/>
</dbReference>
<dbReference type="Gene3D" id="3.40.50.300">
    <property type="entry name" value="P-loop containing nucleotide triphosphate hydrolases"/>
    <property type="match status" value="1"/>
</dbReference>
<keyword evidence="10" id="KW-0067">ATP-binding</keyword>
<keyword evidence="6" id="KW-0028">Amino-acid biosynthesis</keyword>
<keyword evidence="11" id="KW-0057">Aromatic amino acid biosynthesis</keyword>
<dbReference type="UniPathway" id="UPA00053">
    <property type="reaction ID" value="UER00088"/>
</dbReference>
<evidence type="ECO:0000256" key="11">
    <source>
        <dbReference type="ARBA" id="ARBA00023141"/>
    </source>
</evidence>
<evidence type="ECO:0000256" key="9">
    <source>
        <dbReference type="ARBA" id="ARBA00022777"/>
    </source>
</evidence>
<evidence type="ECO:0000256" key="4">
    <source>
        <dbReference type="ARBA" id="ARBA00006997"/>
    </source>
</evidence>
<dbReference type="PRINTS" id="PR01100">
    <property type="entry name" value="SHIKIMTKNASE"/>
</dbReference>
<dbReference type="GO" id="GO:0009507">
    <property type="term" value="C:chloroplast"/>
    <property type="evidence" value="ECO:0000318"/>
    <property type="project" value="GO_Central"/>
</dbReference>
<comment type="pathway">
    <text evidence="3">Metabolic intermediate biosynthesis; chorismate biosynthesis; chorismate from D-erythrose 4-phosphate and phosphoenolpyruvate: step 5/7.</text>
</comment>
<dbReference type="GO" id="GO:0009073">
    <property type="term" value="P:aromatic amino acid family biosynthetic process"/>
    <property type="evidence" value="ECO:0007669"/>
    <property type="project" value="UniProtKB-KW"/>
</dbReference>
<dbReference type="Pfam" id="PF01202">
    <property type="entry name" value="SKI"/>
    <property type="match status" value="1"/>
</dbReference>
<keyword evidence="9 13" id="KW-0418">Kinase</keyword>
<comment type="caution">
    <text evidence="13">The sequence shown here is derived from an EMBL/GenBank/DDBJ whole genome shotgun (WGS) entry which is preliminary data.</text>
</comment>
<comment type="similarity">
    <text evidence="4">Belongs to the shikimate kinase family.</text>
</comment>
<evidence type="ECO:0000256" key="2">
    <source>
        <dbReference type="ARBA" id="ARBA00004229"/>
    </source>
</evidence>
<evidence type="ECO:0000256" key="7">
    <source>
        <dbReference type="ARBA" id="ARBA00022679"/>
    </source>
</evidence>
<comment type="function">
    <text evidence="1">Catalyzes the specific phosphorylation of the 3-hydroxyl group of shikimic acid using ATP as a cosubstrate.</text>
</comment>
<dbReference type="FunFam" id="3.40.50.300:FF:001033">
    <property type="entry name" value="Shikimate kinase 2, chloroplastic"/>
    <property type="match status" value="1"/>
</dbReference>
<name>A0A0K9NJK5_ZOSMR</name>
<evidence type="ECO:0000256" key="10">
    <source>
        <dbReference type="ARBA" id="ARBA00022840"/>
    </source>
</evidence>
<dbReference type="HAMAP" id="MF_00109">
    <property type="entry name" value="Shikimate_kinase"/>
    <property type="match status" value="1"/>
</dbReference>
<dbReference type="SUPFAM" id="SSF52540">
    <property type="entry name" value="P-loop containing nucleoside triphosphate hydrolases"/>
    <property type="match status" value="1"/>
</dbReference>
<dbReference type="OMA" id="LHHDSGD"/>
<dbReference type="CDD" id="cd00464">
    <property type="entry name" value="SK"/>
    <property type="match status" value="1"/>
</dbReference>
<evidence type="ECO:0000256" key="8">
    <source>
        <dbReference type="ARBA" id="ARBA00022741"/>
    </source>
</evidence>
<dbReference type="EC" id="2.7.1.71" evidence="5"/>
<evidence type="ECO:0000256" key="1">
    <source>
        <dbReference type="ARBA" id="ARBA00002641"/>
    </source>
</evidence>
<keyword evidence="7" id="KW-0808">Transferase</keyword>
<evidence type="ECO:0000256" key="6">
    <source>
        <dbReference type="ARBA" id="ARBA00022605"/>
    </source>
</evidence>
<dbReference type="PANTHER" id="PTHR21087">
    <property type="entry name" value="SHIKIMATE KINASE"/>
    <property type="match status" value="1"/>
</dbReference>
<evidence type="ECO:0000256" key="12">
    <source>
        <dbReference type="ARBA" id="ARBA00048567"/>
    </source>
</evidence>